<evidence type="ECO:0000313" key="5">
    <source>
        <dbReference type="EMBL" id="SMG37526.1"/>
    </source>
</evidence>
<dbReference type="Pfam" id="PF00534">
    <property type="entry name" value="Glycos_transf_1"/>
    <property type="match status" value="1"/>
</dbReference>
<feature type="domain" description="Glycosyl transferase family 1" evidence="4">
    <location>
        <begin position="188"/>
        <end position="353"/>
    </location>
</feature>
<dbReference type="STRING" id="1852522.SAMN06295960_2230"/>
<keyword evidence="2" id="KW-0328">Glycosyltransferase</keyword>
<sequence length="394" mass="44345">MRKVVFPHSGIQVGGSIISASLIIDHLNHSPHWEAEAIYPGEGPASELYREMNLKTSIVPIHENSIRNIHHSAGWKGKLRALKAYRESYVSARKYLQEKRPDLVHLNDDTSILTWGVAAKKQGIPVIWHIRQEKGNHVLDTIRLRYANYLIYIAKNTSFRFEQQAAKPASRIIYNGVNLSTYWHPAVKREVKERLGLHPDRLLVGFVGNLKKAKRPEWFIAACIQGLEEGLDFDAIVIGEDYEGGAYRKQLQAQIEESGFGSRIKLQGYEAHPEEWMRAMDVFGLTSVSEPFGRVVIEAMASGAAVVATAAGGVPEILTDQEDGLLSDTNDPVHFYRQLKTLIQNASLRDQLAGKALATVHRRFSAEETSRQIQSVYDELLYEPIPYRIGDAPR</sequence>
<dbReference type="Gene3D" id="3.40.50.2000">
    <property type="entry name" value="Glycogen Phosphorylase B"/>
    <property type="match status" value="2"/>
</dbReference>
<dbReference type="EMBL" id="FXAZ01000002">
    <property type="protein sequence ID" value="SMG37526.1"/>
    <property type="molecule type" value="Genomic_DNA"/>
</dbReference>
<dbReference type="PANTHER" id="PTHR12526">
    <property type="entry name" value="GLYCOSYLTRANSFERASE"/>
    <property type="match status" value="1"/>
</dbReference>
<reference evidence="5 6" key="1">
    <citation type="submission" date="2017-04" db="EMBL/GenBank/DDBJ databases">
        <authorList>
            <person name="Afonso C.L."/>
            <person name="Miller P.J."/>
            <person name="Scott M.A."/>
            <person name="Spackman E."/>
            <person name="Goraichik I."/>
            <person name="Dimitrov K.M."/>
            <person name="Suarez D.L."/>
            <person name="Swayne D.E."/>
        </authorList>
    </citation>
    <scope>NUCLEOTIDE SEQUENCE [LARGE SCALE GENOMIC DNA]</scope>
    <source>
        <strain evidence="5 6">11</strain>
    </source>
</reference>
<proteinExistence type="inferred from homology"/>
<dbReference type="InterPro" id="IPR001296">
    <property type="entry name" value="Glyco_trans_1"/>
</dbReference>
<evidence type="ECO:0000259" key="4">
    <source>
        <dbReference type="Pfam" id="PF00534"/>
    </source>
</evidence>
<dbReference type="OrthoDB" id="9814612at2"/>
<comment type="similarity">
    <text evidence="1">Belongs to the glycosyltransferase group 1 family. Glycosyltransferase 4 subfamily.</text>
</comment>
<evidence type="ECO:0000256" key="2">
    <source>
        <dbReference type="ARBA" id="ARBA00022676"/>
    </source>
</evidence>
<name>A0A1X7K9W7_9BACL</name>
<dbReference type="SUPFAM" id="SSF53756">
    <property type="entry name" value="UDP-Glycosyltransferase/glycogen phosphorylase"/>
    <property type="match status" value="1"/>
</dbReference>
<dbReference type="GO" id="GO:0016757">
    <property type="term" value="F:glycosyltransferase activity"/>
    <property type="evidence" value="ECO:0007669"/>
    <property type="project" value="UniProtKB-KW"/>
</dbReference>
<dbReference type="Proteomes" id="UP000193834">
    <property type="component" value="Unassembled WGS sequence"/>
</dbReference>
<accession>A0A1X7K9W7</accession>
<evidence type="ECO:0000256" key="3">
    <source>
        <dbReference type="ARBA" id="ARBA00022679"/>
    </source>
</evidence>
<keyword evidence="3 5" id="KW-0808">Transferase</keyword>
<organism evidence="5 6">
    <name type="scientific">Paenibacillus aquistagni</name>
    <dbReference type="NCBI Taxonomy" id="1852522"/>
    <lineage>
        <taxon>Bacteria</taxon>
        <taxon>Bacillati</taxon>
        <taxon>Bacillota</taxon>
        <taxon>Bacilli</taxon>
        <taxon>Bacillales</taxon>
        <taxon>Paenibacillaceae</taxon>
        <taxon>Paenibacillus</taxon>
    </lineage>
</organism>
<dbReference type="AlphaFoldDB" id="A0A1X7K9W7"/>
<keyword evidence="6" id="KW-1185">Reference proteome</keyword>
<evidence type="ECO:0000313" key="6">
    <source>
        <dbReference type="Proteomes" id="UP000193834"/>
    </source>
</evidence>
<dbReference type="CDD" id="cd03801">
    <property type="entry name" value="GT4_PimA-like"/>
    <property type="match status" value="1"/>
</dbReference>
<dbReference type="PANTHER" id="PTHR12526:SF640">
    <property type="entry name" value="COLANIC ACID BIOSYNTHESIS GLYCOSYLTRANSFERASE WCAL-RELATED"/>
    <property type="match status" value="1"/>
</dbReference>
<evidence type="ECO:0000256" key="1">
    <source>
        <dbReference type="ARBA" id="ARBA00009481"/>
    </source>
</evidence>
<gene>
    <name evidence="5" type="ORF">SAMN06295960_2230</name>
</gene>
<protein>
    <submittedName>
        <fullName evidence="5">Glycosyltransferase involved in cell wall bisynthesis</fullName>
    </submittedName>
</protein>
<dbReference type="RefSeq" id="WP_085494417.1">
    <property type="nucleotide sequence ID" value="NZ_FXAZ01000002.1"/>
</dbReference>